<evidence type="ECO:0000313" key="1">
    <source>
        <dbReference type="EMBL" id="MBX33992.1"/>
    </source>
</evidence>
<accession>A0A2P2MUZ0</accession>
<protein>
    <submittedName>
        <fullName evidence="1">Uncharacterized protein</fullName>
    </submittedName>
</protein>
<organism evidence="1">
    <name type="scientific">Rhizophora mucronata</name>
    <name type="common">Asiatic mangrove</name>
    <dbReference type="NCBI Taxonomy" id="61149"/>
    <lineage>
        <taxon>Eukaryota</taxon>
        <taxon>Viridiplantae</taxon>
        <taxon>Streptophyta</taxon>
        <taxon>Embryophyta</taxon>
        <taxon>Tracheophyta</taxon>
        <taxon>Spermatophyta</taxon>
        <taxon>Magnoliopsida</taxon>
        <taxon>eudicotyledons</taxon>
        <taxon>Gunneridae</taxon>
        <taxon>Pentapetalae</taxon>
        <taxon>rosids</taxon>
        <taxon>fabids</taxon>
        <taxon>Malpighiales</taxon>
        <taxon>Rhizophoraceae</taxon>
        <taxon>Rhizophora</taxon>
    </lineage>
</organism>
<proteinExistence type="predicted"/>
<reference evidence="1" key="1">
    <citation type="submission" date="2018-02" db="EMBL/GenBank/DDBJ databases">
        <title>Rhizophora mucronata_Transcriptome.</title>
        <authorList>
            <person name="Meera S.P."/>
            <person name="Sreeshan A."/>
            <person name="Augustine A."/>
        </authorList>
    </citation>
    <scope>NUCLEOTIDE SEQUENCE</scope>
    <source>
        <tissue evidence="1">Leaf</tissue>
    </source>
</reference>
<dbReference type="EMBL" id="GGEC01053508">
    <property type="protein sequence ID" value="MBX33992.1"/>
    <property type="molecule type" value="Transcribed_RNA"/>
</dbReference>
<name>A0A2P2MUZ0_RHIMU</name>
<dbReference type="AlphaFoldDB" id="A0A2P2MUZ0"/>
<sequence>MDVFLQFGCLLLLLLCGLGWFISIKSSKQPRSHSSKMLSQDK</sequence>